<reference evidence="2 3" key="1">
    <citation type="submission" date="2016-10" db="EMBL/GenBank/DDBJ databases">
        <authorList>
            <person name="de Groot N.N."/>
        </authorList>
    </citation>
    <scope>NUCLEOTIDE SEQUENCE [LARGE SCALE GENOMIC DNA]</scope>
    <source>
        <strain evidence="2 3">DSM 43357</strain>
    </source>
</reference>
<protein>
    <submittedName>
        <fullName evidence="2">Uncharacterized protein</fullName>
    </submittedName>
</protein>
<evidence type="ECO:0000313" key="3">
    <source>
        <dbReference type="Proteomes" id="UP000198953"/>
    </source>
</evidence>
<dbReference type="EMBL" id="FOBF01000005">
    <property type="protein sequence ID" value="SEL52078.1"/>
    <property type="molecule type" value="Genomic_DNA"/>
</dbReference>
<feature type="compositionally biased region" description="Basic and acidic residues" evidence="1">
    <location>
        <begin position="33"/>
        <end position="47"/>
    </location>
</feature>
<evidence type="ECO:0000256" key="1">
    <source>
        <dbReference type="SAM" id="MobiDB-lite"/>
    </source>
</evidence>
<dbReference type="STRING" id="46177.SAMN05660976_02704"/>
<evidence type="ECO:0000313" key="2">
    <source>
        <dbReference type="EMBL" id="SEL52078.1"/>
    </source>
</evidence>
<keyword evidence="3" id="KW-1185">Reference proteome</keyword>
<dbReference type="AlphaFoldDB" id="A0A1H7QWH5"/>
<proteinExistence type="predicted"/>
<name>A0A1H7QWH5_9ACTN</name>
<dbReference type="Proteomes" id="UP000198953">
    <property type="component" value="Unassembled WGS sequence"/>
</dbReference>
<feature type="region of interest" description="Disordered" evidence="1">
    <location>
        <begin position="1"/>
        <end position="47"/>
    </location>
</feature>
<sequence length="47" mass="5121">MTRRPYTPGLPSRVARPSEGRTAGNVAVPESNTHTREAACRKDHAFA</sequence>
<gene>
    <name evidence="2" type="ORF">SAMN05660976_02704</name>
</gene>
<organism evidence="2 3">
    <name type="scientific">Nonomuraea pusilla</name>
    <dbReference type="NCBI Taxonomy" id="46177"/>
    <lineage>
        <taxon>Bacteria</taxon>
        <taxon>Bacillati</taxon>
        <taxon>Actinomycetota</taxon>
        <taxon>Actinomycetes</taxon>
        <taxon>Streptosporangiales</taxon>
        <taxon>Streptosporangiaceae</taxon>
        <taxon>Nonomuraea</taxon>
    </lineage>
</organism>
<accession>A0A1H7QWH5</accession>